<dbReference type="PATRIC" id="fig|765698.3.peg.3026"/>
<dbReference type="AlphaFoldDB" id="E8TNC9"/>
<protein>
    <submittedName>
        <fullName evidence="1">Uncharacterized protein</fullName>
    </submittedName>
</protein>
<dbReference type="HOGENOM" id="CLU_3345710_0_0_5"/>
<organism evidence="1 2">
    <name type="scientific">Mesorhizobium ciceri biovar biserrulae (strain HAMBI 2942 / LMG 23838 / WSM1271)</name>
    <dbReference type="NCBI Taxonomy" id="765698"/>
    <lineage>
        <taxon>Bacteria</taxon>
        <taxon>Pseudomonadati</taxon>
        <taxon>Pseudomonadota</taxon>
        <taxon>Alphaproteobacteria</taxon>
        <taxon>Hyphomicrobiales</taxon>
        <taxon>Phyllobacteriaceae</taxon>
        <taxon>Mesorhizobium</taxon>
    </lineage>
</organism>
<reference evidence="2" key="1">
    <citation type="submission" date="2011-01" db="EMBL/GenBank/DDBJ databases">
        <title>Complete sequence of chromosome of Mesorhizobium ciceri bv. biserrulae WSM1271.</title>
        <authorList>
            <person name="Lucas S."/>
            <person name="Copeland A."/>
            <person name="Lapidus A."/>
            <person name="Cheng J.-F."/>
            <person name="Goodwin L."/>
            <person name="Pitluck S."/>
            <person name="Teshima H."/>
            <person name="Detter J.C."/>
            <person name="Han C."/>
            <person name="Tapia R."/>
            <person name="Land M."/>
            <person name="Hauser L."/>
            <person name="Kyrpides N."/>
            <person name="Ivanova N."/>
            <person name="Nandasena K."/>
            <person name="Reeve W.G."/>
            <person name="Howieson J.G."/>
            <person name="O'Hara G."/>
            <person name="Tiwari R.P."/>
            <person name="Woyke T."/>
        </authorList>
    </citation>
    <scope>NUCLEOTIDE SEQUENCE [LARGE SCALE GENOMIC DNA]</scope>
    <source>
        <strain evidence="2">HAMBI 2942 / LMG 23838 / WSM1271</strain>
    </source>
</reference>
<gene>
    <name evidence="1" type="ordered locus">Mesci_2545</name>
</gene>
<evidence type="ECO:0000313" key="2">
    <source>
        <dbReference type="Proteomes" id="UP000007471"/>
    </source>
</evidence>
<sequence>MLLLHCTIGLACRLAPRIRQELATFDRIQADLRNAQK</sequence>
<evidence type="ECO:0000313" key="1">
    <source>
        <dbReference type="EMBL" id="ADV11687.1"/>
    </source>
</evidence>
<dbReference type="KEGG" id="mci:Mesci_2545"/>
<dbReference type="Proteomes" id="UP000007471">
    <property type="component" value="Chromosome"/>
</dbReference>
<dbReference type="EMBL" id="CP002447">
    <property type="protein sequence ID" value="ADV11687.1"/>
    <property type="molecule type" value="Genomic_DNA"/>
</dbReference>
<name>E8TNC9_MESCW</name>
<proteinExistence type="predicted"/>
<accession>E8TNC9</accession>
<dbReference type="OrthoDB" id="9879847at2"/>